<name>A0ABX8TF65_9CAUL</name>
<feature type="chain" id="PRO_5045698761" evidence="1">
    <location>
        <begin position="31"/>
        <end position="462"/>
    </location>
</feature>
<dbReference type="Proteomes" id="UP000824334">
    <property type="component" value="Chromosome"/>
</dbReference>
<gene>
    <name evidence="3" type="ORF">KWG56_13445</name>
</gene>
<dbReference type="PANTHER" id="PTHR38731">
    <property type="entry name" value="LIPL45-RELATED LIPOPROTEIN-RELATED"/>
    <property type="match status" value="1"/>
</dbReference>
<dbReference type="CDD" id="cd00118">
    <property type="entry name" value="LysM"/>
    <property type="match status" value="1"/>
</dbReference>
<keyword evidence="1" id="KW-0732">Signal</keyword>
<dbReference type="Pfam" id="PF04773">
    <property type="entry name" value="FecR"/>
    <property type="match status" value="1"/>
</dbReference>
<proteinExistence type="predicted"/>
<dbReference type="Pfam" id="PF01476">
    <property type="entry name" value="LysM"/>
    <property type="match status" value="1"/>
</dbReference>
<dbReference type="PROSITE" id="PS51782">
    <property type="entry name" value="LYSM"/>
    <property type="match status" value="1"/>
</dbReference>
<dbReference type="EMBL" id="CP080034">
    <property type="protein sequence ID" value="QYC09589.1"/>
    <property type="molecule type" value="Genomic_DNA"/>
</dbReference>
<evidence type="ECO:0000256" key="1">
    <source>
        <dbReference type="SAM" id="SignalP"/>
    </source>
</evidence>
<evidence type="ECO:0000313" key="3">
    <source>
        <dbReference type="EMBL" id="QYC09589.1"/>
    </source>
</evidence>
<dbReference type="SMART" id="SM00257">
    <property type="entry name" value="LysM"/>
    <property type="match status" value="1"/>
</dbReference>
<sequence length="462" mass="49593">MRRGGLGYRGARAIIAASLTAMIYTGSASAQTGRATPTDTSPTRPTVDYVMKPGDTLSDLARAYLLRVSDYQQVQRLNRVRNDRRMAVGQVVRFPVDLLRTEPAQARVTGFRGAVTILQAGQSATPTVGQIVSEDAVIATGANAFVRLGLPDGGHVTLPSQSRVRVGRLRTILLNGALDQEMRVETGRAEASAAPVRAPGGFAIRTPVSVSAVRGTQFRVSYDDEVDRAATEVIEGLVGVSTPGAQGEGALLDAAARQGVVSAKGSAHLTDLAPAPELLQPDRIQSAAAVALTLRPQGDIAYYRARLANDAGMIDAFAEARSKTADDAVVFDQLDDGAYFVRLTAVTAEGVEGLASNYSLLRARNGLSNLAASVFGRGRERRYLFRWEAQGAGDVHFRFQIRPVSTDPDVRPVIDEARLDAAEITLTGLKPGDYEWRVRATRQAFGRILETWSEPQTLHIGR</sequence>
<protein>
    <submittedName>
        <fullName evidence="3">FecR domain-containing protein</fullName>
    </submittedName>
</protein>
<accession>A0ABX8TF65</accession>
<dbReference type="InterPro" id="IPR006860">
    <property type="entry name" value="FecR"/>
</dbReference>
<dbReference type="GeneID" id="94376285"/>
<dbReference type="PANTHER" id="PTHR38731:SF3">
    <property type="entry name" value="BLL6125 PROTEIN"/>
    <property type="match status" value="1"/>
</dbReference>
<evidence type="ECO:0000313" key="4">
    <source>
        <dbReference type="Proteomes" id="UP000824334"/>
    </source>
</evidence>
<evidence type="ECO:0000259" key="2">
    <source>
        <dbReference type="PROSITE" id="PS51782"/>
    </source>
</evidence>
<dbReference type="InterPro" id="IPR018392">
    <property type="entry name" value="LysM"/>
</dbReference>
<dbReference type="RefSeq" id="WP_219355149.1">
    <property type="nucleotide sequence ID" value="NZ_CP080034.1"/>
</dbReference>
<feature type="domain" description="LysM" evidence="2">
    <location>
        <begin position="47"/>
        <end position="94"/>
    </location>
</feature>
<reference evidence="3 4" key="1">
    <citation type="submission" date="2021-07" db="EMBL/GenBank/DDBJ databases">
        <title>Isolation and characterization of bacteria from a gold mining with a capacity of golden bioaccumulation.</title>
        <authorList>
            <person name="Yang X.J."/>
        </authorList>
    </citation>
    <scope>NUCLEOTIDE SEQUENCE [LARGE SCALE GENOMIC DNA]</scope>
    <source>
        <strain evidence="3 4">Au29</strain>
    </source>
</reference>
<keyword evidence="4" id="KW-1185">Reference proteome</keyword>
<organism evidence="3 4">
    <name type="scientific">Brevundimonas nasdae</name>
    <dbReference type="NCBI Taxonomy" id="172043"/>
    <lineage>
        <taxon>Bacteria</taxon>
        <taxon>Pseudomonadati</taxon>
        <taxon>Pseudomonadota</taxon>
        <taxon>Alphaproteobacteria</taxon>
        <taxon>Caulobacterales</taxon>
        <taxon>Caulobacteraceae</taxon>
        <taxon>Brevundimonas</taxon>
    </lineage>
</organism>
<feature type="signal peptide" evidence="1">
    <location>
        <begin position="1"/>
        <end position="30"/>
    </location>
</feature>